<name>A0A0C2DTC1_9BILA</name>
<keyword evidence="3" id="KW-1185">Reference proteome</keyword>
<keyword evidence="1" id="KW-0472">Membrane</keyword>
<evidence type="ECO:0000256" key="1">
    <source>
        <dbReference type="SAM" id="Phobius"/>
    </source>
</evidence>
<dbReference type="OrthoDB" id="5858827at2759"/>
<protein>
    <submittedName>
        <fullName evidence="2">Uncharacterized protein</fullName>
    </submittedName>
</protein>
<dbReference type="Proteomes" id="UP000054047">
    <property type="component" value="Unassembled WGS sequence"/>
</dbReference>
<evidence type="ECO:0000313" key="3">
    <source>
        <dbReference type="Proteomes" id="UP000054047"/>
    </source>
</evidence>
<dbReference type="AlphaFoldDB" id="A0A0C2DTC1"/>
<dbReference type="EMBL" id="KN727286">
    <property type="protein sequence ID" value="KIH66047.1"/>
    <property type="molecule type" value="Genomic_DNA"/>
</dbReference>
<keyword evidence="1" id="KW-1133">Transmembrane helix</keyword>
<gene>
    <name evidence="2" type="ORF">ANCDUO_03623</name>
</gene>
<evidence type="ECO:0000313" key="2">
    <source>
        <dbReference type="EMBL" id="KIH66047.1"/>
    </source>
</evidence>
<organism evidence="2 3">
    <name type="scientific">Ancylostoma duodenale</name>
    <dbReference type="NCBI Taxonomy" id="51022"/>
    <lineage>
        <taxon>Eukaryota</taxon>
        <taxon>Metazoa</taxon>
        <taxon>Ecdysozoa</taxon>
        <taxon>Nematoda</taxon>
        <taxon>Chromadorea</taxon>
        <taxon>Rhabditida</taxon>
        <taxon>Rhabditina</taxon>
        <taxon>Rhabditomorpha</taxon>
        <taxon>Strongyloidea</taxon>
        <taxon>Ancylostomatidae</taxon>
        <taxon>Ancylostomatinae</taxon>
        <taxon>Ancylostoma</taxon>
    </lineage>
</organism>
<accession>A0A0C2DTC1</accession>
<reference evidence="2 3" key="1">
    <citation type="submission" date="2013-12" db="EMBL/GenBank/DDBJ databases">
        <title>Draft genome of the parsitic nematode Ancylostoma duodenale.</title>
        <authorList>
            <person name="Mitreva M."/>
        </authorList>
    </citation>
    <scope>NUCLEOTIDE SEQUENCE [LARGE SCALE GENOMIC DNA]</scope>
    <source>
        <strain evidence="2 3">Zhejiang</strain>
    </source>
</reference>
<proteinExistence type="predicted"/>
<sequence>MTSLFYLLIYSIITPALSFIIGGCIGPKSVLERHLNPAQKAELRKLVHTMFDGTNSEQNSVYKATQLGANDHDLKRLVEDYLDRALRSGIVSQGKLPTKAITPPSYPPKVRRYPQRITYERPFWPNSSLLRTRTAMAARPDRYSRFEYLPEQYGK</sequence>
<feature type="transmembrane region" description="Helical" evidence="1">
    <location>
        <begin position="6"/>
        <end position="25"/>
    </location>
</feature>
<keyword evidence="1" id="KW-0812">Transmembrane</keyword>